<dbReference type="RefSeq" id="WP_368375393.1">
    <property type="nucleotide sequence ID" value="NZ_JBFRYB010000001.1"/>
</dbReference>
<dbReference type="SUPFAM" id="SSF47203">
    <property type="entry name" value="Acyl-CoA dehydrogenase C-terminal domain-like"/>
    <property type="match status" value="1"/>
</dbReference>
<name>A0ABV3TUL7_9GAMM</name>
<comment type="similarity">
    <text evidence="2 5">Belongs to the acyl-CoA dehydrogenase family.</text>
</comment>
<keyword evidence="9" id="KW-1185">Reference proteome</keyword>
<dbReference type="EC" id="1.-.-.-" evidence="8"/>
<dbReference type="PANTHER" id="PTHR43884">
    <property type="entry name" value="ACYL-COA DEHYDROGENASE"/>
    <property type="match status" value="1"/>
</dbReference>
<evidence type="ECO:0000256" key="1">
    <source>
        <dbReference type="ARBA" id="ARBA00001974"/>
    </source>
</evidence>
<evidence type="ECO:0000313" key="9">
    <source>
        <dbReference type="Proteomes" id="UP001557484"/>
    </source>
</evidence>
<dbReference type="InterPro" id="IPR046373">
    <property type="entry name" value="Acyl-CoA_Oxase/DH_mid-dom_sf"/>
</dbReference>
<dbReference type="PROSITE" id="PS00073">
    <property type="entry name" value="ACYL_COA_DH_2"/>
    <property type="match status" value="1"/>
</dbReference>
<dbReference type="Pfam" id="PF02770">
    <property type="entry name" value="Acyl-CoA_dh_M"/>
    <property type="match status" value="1"/>
</dbReference>
<dbReference type="Gene3D" id="1.10.540.10">
    <property type="entry name" value="Acyl-CoA dehydrogenase/oxidase, N-terminal domain"/>
    <property type="match status" value="1"/>
</dbReference>
<gene>
    <name evidence="8" type="ORF">AB4875_07285</name>
</gene>
<keyword evidence="3 5" id="KW-0285">Flavoprotein</keyword>
<dbReference type="InterPro" id="IPR036250">
    <property type="entry name" value="AcylCo_DH-like_C"/>
</dbReference>
<dbReference type="InterPro" id="IPR037069">
    <property type="entry name" value="AcylCoA_DH/ox_N_sf"/>
</dbReference>
<protein>
    <submittedName>
        <fullName evidence="8">Acyl-CoA dehydrogenase family protein</fullName>
        <ecNumber evidence="8">1.-.-.-</ecNumber>
    </submittedName>
</protein>
<feature type="domain" description="Acyl-CoA dehydrogenase/oxidase C-terminal" evidence="6">
    <location>
        <begin position="272"/>
        <end position="408"/>
    </location>
</feature>
<dbReference type="Pfam" id="PF00441">
    <property type="entry name" value="Acyl-CoA_dh_1"/>
    <property type="match status" value="1"/>
</dbReference>
<evidence type="ECO:0000256" key="4">
    <source>
        <dbReference type="ARBA" id="ARBA00022827"/>
    </source>
</evidence>
<dbReference type="Proteomes" id="UP001557484">
    <property type="component" value="Unassembled WGS sequence"/>
</dbReference>
<accession>A0ABV3TUL7</accession>
<dbReference type="Gene3D" id="1.20.140.10">
    <property type="entry name" value="Butyryl-CoA Dehydrogenase, subunit A, domain 3"/>
    <property type="match status" value="1"/>
</dbReference>
<proteinExistence type="inferred from homology"/>
<evidence type="ECO:0000256" key="2">
    <source>
        <dbReference type="ARBA" id="ARBA00009347"/>
    </source>
</evidence>
<comment type="cofactor">
    <cofactor evidence="1 5">
        <name>FAD</name>
        <dbReference type="ChEBI" id="CHEBI:57692"/>
    </cofactor>
</comment>
<evidence type="ECO:0000313" key="8">
    <source>
        <dbReference type="EMBL" id="MEX1665287.1"/>
    </source>
</evidence>
<comment type="caution">
    <text evidence="8">The sequence shown here is derived from an EMBL/GenBank/DDBJ whole genome shotgun (WGS) entry which is preliminary data.</text>
</comment>
<feature type="domain" description="Acyl-CoA oxidase/dehydrogenase middle" evidence="7">
    <location>
        <begin position="140"/>
        <end position="255"/>
    </location>
</feature>
<evidence type="ECO:0000256" key="3">
    <source>
        <dbReference type="ARBA" id="ARBA00022630"/>
    </source>
</evidence>
<dbReference type="GO" id="GO:0016491">
    <property type="term" value="F:oxidoreductase activity"/>
    <property type="evidence" value="ECO:0007669"/>
    <property type="project" value="UniProtKB-KW"/>
</dbReference>
<dbReference type="InterPro" id="IPR006091">
    <property type="entry name" value="Acyl-CoA_Oxase/DH_mid-dom"/>
</dbReference>
<dbReference type="InterPro" id="IPR009075">
    <property type="entry name" value="AcylCo_DH/oxidase_C"/>
</dbReference>
<reference evidence="8 9" key="1">
    <citation type="journal article" date="2011" name="Int. J. Syst. Evol. Microbiol.">
        <title>Zhongshania antarctica gen. nov., sp. nov. and Zhongshania guokunii sp. nov., gammaproteobacteria respectively isolated from coastal attached (fast) ice and surface seawater of the Antarctic.</title>
        <authorList>
            <person name="Li H.J."/>
            <person name="Zhang X.Y."/>
            <person name="Chen C.X."/>
            <person name="Zhang Y.J."/>
            <person name="Gao Z.M."/>
            <person name="Yu Y."/>
            <person name="Chen X.L."/>
            <person name="Chen B."/>
            <person name="Zhang Y.Z."/>
        </authorList>
    </citation>
    <scope>NUCLEOTIDE SEQUENCE [LARGE SCALE GENOMIC DNA]</scope>
    <source>
        <strain evidence="8 9">R06B22</strain>
    </source>
</reference>
<keyword evidence="4 5" id="KW-0274">FAD</keyword>
<organism evidence="8 9">
    <name type="scientific">Zhongshania arctica</name>
    <dbReference type="NCBI Taxonomy" id="3238302"/>
    <lineage>
        <taxon>Bacteria</taxon>
        <taxon>Pseudomonadati</taxon>
        <taxon>Pseudomonadota</taxon>
        <taxon>Gammaproteobacteria</taxon>
        <taxon>Cellvibrionales</taxon>
        <taxon>Spongiibacteraceae</taxon>
        <taxon>Zhongshania</taxon>
    </lineage>
</organism>
<dbReference type="CDD" id="cd00567">
    <property type="entry name" value="ACAD"/>
    <property type="match status" value="1"/>
</dbReference>
<evidence type="ECO:0000256" key="5">
    <source>
        <dbReference type="RuleBase" id="RU362125"/>
    </source>
</evidence>
<dbReference type="InterPro" id="IPR009100">
    <property type="entry name" value="AcylCoA_DH/oxidase_NM_dom_sf"/>
</dbReference>
<evidence type="ECO:0000259" key="6">
    <source>
        <dbReference type="Pfam" id="PF00441"/>
    </source>
</evidence>
<dbReference type="InterPro" id="IPR006089">
    <property type="entry name" value="Acyl-CoA_DH_CS"/>
</dbReference>
<keyword evidence="5 8" id="KW-0560">Oxidoreductase</keyword>
<evidence type="ECO:0000259" key="7">
    <source>
        <dbReference type="Pfam" id="PF02770"/>
    </source>
</evidence>
<dbReference type="SUPFAM" id="SSF56645">
    <property type="entry name" value="Acyl-CoA dehydrogenase NM domain-like"/>
    <property type="match status" value="1"/>
</dbReference>
<dbReference type="PANTHER" id="PTHR43884:SF12">
    <property type="entry name" value="ISOVALERYL-COA DEHYDROGENASE, MITOCHONDRIAL-RELATED"/>
    <property type="match status" value="1"/>
</dbReference>
<sequence length="428" mass="46711">MFAFEKVELPVLGLRGLEADLSEEERAIQENVHRFARDVMRPIGKKLDAMSPEEVIAEGSPLHDYMAQMYASGILDLGALDSMSDLEKSRIFPIIFEELGWGDSGLAIATLASAIPAFTAHTTGDPEIIERFGSLPGCWLATQPDKGSEVVDMDASNVHPGGQQNKGNIGVRKEGNEYVINGQSSAWVSYGPLAQTAMAYLPCDYGEGTFKEGTQGLNWVGVLIPLDQPGVSRGKPLDKIGQRPLPQGEIFFDNVRIPEKFAIATGEKAIGQMMATLTFANMEMAATFTGVARAAFEHALEYVHERKQGGTAIINHQSVQTRIFSLWQKVEAARALSHRVFSYNYSAHGPHLLASVTSKTFVTDTTFQVASDALQLFGGNGLTKEYPMEKLMRDARAAMIEDGENTILGLKGVTWLSCWYQDKAGISV</sequence>
<dbReference type="EMBL" id="JBFRYB010000001">
    <property type="protein sequence ID" value="MEX1665287.1"/>
    <property type="molecule type" value="Genomic_DNA"/>
</dbReference>
<dbReference type="Gene3D" id="2.40.110.10">
    <property type="entry name" value="Butyryl-CoA Dehydrogenase, subunit A, domain 2"/>
    <property type="match status" value="1"/>
</dbReference>